<dbReference type="EMBL" id="JBIACJ010000002">
    <property type="protein sequence ID" value="MFE8695550.1"/>
    <property type="molecule type" value="Genomic_DNA"/>
</dbReference>
<keyword evidence="5 12" id="KW-0378">Hydrolase</keyword>
<gene>
    <name evidence="14" type="primary">dnaB</name>
    <name evidence="14" type="ORF">ACFYKT_04155</name>
</gene>
<evidence type="ECO:0000256" key="7">
    <source>
        <dbReference type="ARBA" id="ARBA00022840"/>
    </source>
</evidence>
<comment type="caution">
    <text evidence="14">The sequence shown here is derived from an EMBL/GenBank/DDBJ whole genome shotgun (WGS) entry which is preliminary data.</text>
</comment>
<dbReference type="SUPFAM" id="SSF52540">
    <property type="entry name" value="P-loop containing nucleoside triphosphate hydrolases"/>
    <property type="match status" value="1"/>
</dbReference>
<evidence type="ECO:0000256" key="1">
    <source>
        <dbReference type="ARBA" id="ARBA00008428"/>
    </source>
</evidence>
<name>A0ABW6JXQ2_9BACI</name>
<comment type="catalytic activity">
    <reaction evidence="10 12">
        <text>ATP + H2O = ADP + phosphate + H(+)</text>
        <dbReference type="Rhea" id="RHEA:13065"/>
        <dbReference type="ChEBI" id="CHEBI:15377"/>
        <dbReference type="ChEBI" id="CHEBI:15378"/>
        <dbReference type="ChEBI" id="CHEBI:30616"/>
        <dbReference type="ChEBI" id="CHEBI:43474"/>
        <dbReference type="ChEBI" id="CHEBI:456216"/>
        <dbReference type="EC" id="5.6.2.3"/>
    </reaction>
</comment>
<evidence type="ECO:0000259" key="13">
    <source>
        <dbReference type="PROSITE" id="PS51199"/>
    </source>
</evidence>
<evidence type="ECO:0000256" key="5">
    <source>
        <dbReference type="ARBA" id="ARBA00022801"/>
    </source>
</evidence>
<sequence length="428" mass="48714">MPYYNLEAEEALVGAFFLDKDLVNECTIRPEQLYTKKLQLLLKAIQQLAEKGKPVDVISVIEEIGYEQIENIGGISYITDLACSVPTTANFQFYQEIVKEYDQKRKAIKIASRIKNEVLHGEMESVLREGIHDLMQIEDHLVDEDLGDIMPSLVALYRDCEKDLGDITGVPSGFKKLDQLTGGFQTSDLIIVGARPSVGKTAFALNIALHAAEKDIVLMFSLEMSKLQLVKRAASYIGNIHSMKMRNPLRLFANEDWTRFSFAIGKLSKKHFYPIDKAGMDIHYIYSKVRKAKRECKDEKRIVVIIDYLQLITGNPRHQSNRQAEISEISRMLKQMARELDVVVIALSQLSRGVESRQDKHPMLSDLRESGQIEQDADVIAFLYRDDYYHQDSKKKNTIEVILAKQRNGPIGTVELGFMKETGCFSDR</sequence>
<dbReference type="PANTHER" id="PTHR30153">
    <property type="entry name" value="REPLICATIVE DNA HELICASE DNAB"/>
    <property type="match status" value="1"/>
</dbReference>
<dbReference type="NCBIfam" id="TIGR00665">
    <property type="entry name" value="DnaB"/>
    <property type="match status" value="1"/>
</dbReference>
<dbReference type="EC" id="5.6.2.3" evidence="11 12"/>
<dbReference type="Pfam" id="PF00772">
    <property type="entry name" value="DnaB"/>
    <property type="match status" value="1"/>
</dbReference>
<proteinExistence type="inferred from homology"/>
<keyword evidence="2 12" id="KW-0639">Primosome</keyword>
<evidence type="ECO:0000256" key="4">
    <source>
        <dbReference type="ARBA" id="ARBA00022741"/>
    </source>
</evidence>
<dbReference type="InterPro" id="IPR007694">
    <property type="entry name" value="DNA_helicase_DnaB-like_C"/>
</dbReference>
<keyword evidence="8 12" id="KW-0238">DNA-binding</keyword>
<evidence type="ECO:0000313" key="14">
    <source>
        <dbReference type="EMBL" id="MFE8695550.1"/>
    </source>
</evidence>
<evidence type="ECO:0000313" key="15">
    <source>
        <dbReference type="Proteomes" id="UP001601058"/>
    </source>
</evidence>
<dbReference type="PANTHER" id="PTHR30153:SF2">
    <property type="entry name" value="REPLICATIVE DNA HELICASE"/>
    <property type="match status" value="1"/>
</dbReference>
<keyword evidence="7 12" id="KW-0067">ATP-binding</keyword>
<evidence type="ECO:0000256" key="11">
    <source>
        <dbReference type="NCBIfam" id="TIGR00665"/>
    </source>
</evidence>
<evidence type="ECO:0000256" key="10">
    <source>
        <dbReference type="ARBA" id="ARBA00048954"/>
    </source>
</evidence>
<evidence type="ECO:0000256" key="8">
    <source>
        <dbReference type="ARBA" id="ARBA00023125"/>
    </source>
</evidence>
<accession>A0ABW6JXQ2</accession>
<dbReference type="InterPro" id="IPR007692">
    <property type="entry name" value="DNA_helicase_DnaB"/>
</dbReference>
<dbReference type="PROSITE" id="PS51199">
    <property type="entry name" value="SF4_HELICASE"/>
    <property type="match status" value="1"/>
</dbReference>
<evidence type="ECO:0000256" key="9">
    <source>
        <dbReference type="ARBA" id="ARBA00023235"/>
    </source>
</evidence>
<keyword evidence="3 12" id="KW-0235">DNA replication</keyword>
<comment type="function">
    <text evidence="12">The main replicative DNA helicase, it participates in initiation and elongation during chromosome replication. Travels ahead of the DNA replisome, separating dsDNA into templates for DNA synthesis. A processive ATP-dependent 5'-3' DNA helicase it has DNA-dependent ATPase activity.</text>
</comment>
<keyword evidence="9" id="KW-0413">Isomerase</keyword>
<dbReference type="GO" id="GO:0004386">
    <property type="term" value="F:helicase activity"/>
    <property type="evidence" value="ECO:0007669"/>
    <property type="project" value="UniProtKB-KW"/>
</dbReference>
<dbReference type="Gene3D" id="1.10.860.10">
    <property type="entry name" value="DNAb Helicase, Chain A"/>
    <property type="match status" value="1"/>
</dbReference>
<keyword evidence="15" id="KW-1185">Reference proteome</keyword>
<keyword evidence="4 12" id="KW-0547">Nucleotide-binding</keyword>
<evidence type="ECO:0000256" key="3">
    <source>
        <dbReference type="ARBA" id="ARBA00022705"/>
    </source>
</evidence>
<feature type="domain" description="SF4 helicase" evidence="13">
    <location>
        <begin position="163"/>
        <end position="428"/>
    </location>
</feature>
<reference evidence="14 15" key="1">
    <citation type="submission" date="2024-08" db="EMBL/GenBank/DDBJ databases">
        <title>Two novel Cytobacillus novel species.</title>
        <authorList>
            <person name="Liu G."/>
        </authorList>
    </citation>
    <scope>NUCLEOTIDE SEQUENCE [LARGE SCALE GENOMIC DNA]</scope>
    <source>
        <strain evidence="14 15">FJAT-53684</strain>
    </source>
</reference>
<evidence type="ECO:0000256" key="12">
    <source>
        <dbReference type="RuleBase" id="RU362085"/>
    </source>
</evidence>
<evidence type="ECO:0000256" key="2">
    <source>
        <dbReference type="ARBA" id="ARBA00022515"/>
    </source>
</evidence>
<dbReference type="InterPro" id="IPR016136">
    <property type="entry name" value="DNA_helicase_N/primase_C"/>
</dbReference>
<organism evidence="14 15">
    <name type="scientific">Cytobacillus mangrovibacter</name>
    <dbReference type="NCBI Taxonomy" id="3299024"/>
    <lineage>
        <taxon>Bacteria</taxon>
        <taxon>Bacillati</taxon>
        <taxon>Bacillota</taxon>
        <taxon>Bacilli</taxon>
        <taxon>Bacillales</taxon>
        <taxon>Bacillaceae</taxon>
        <taxon>Cytobacillus</taxon>
    </lineage>
</organism>
<dbReference type="Gene3D" id="3.40.50.300">
    <property type="entry name" value="P-loop containing nucleotide triphosphate hydrolases"/>
    <property type="match status" value="1"/>
</dbReference>
<dbReference type="SUPFAM" id="SSF48024">
    <property type="entry name" value="N-terminal domain of DnaB helicase"/>
    <property type="match status" value="1"/>
</dbReference>
<comment type="similarity">
    <text evidence="1 12">Belongs to the helicase family. DnaB subfamily.</text>
</comment>
<dbReference type="Proteomes" id="UP001601058">
    <property type="component" value="Unassembled WGS sequence"/>
</dbReference>
<dbReference type="Pfam" id="PF03796">
    <property type="entry name" value="DnaB_C"/>
    <property type="match status" value="1"/>
</dbReference>
<dbReference type="CDD" id="cd00984">
    <property type="entry name" value="DnaB_C"/>
    <property type="match status" value="1"/>
</dbReference>
<dbReference type="InterPro" id="IPR007693">
    <property type="entry name" value="DNA_helicase_DnaB-like_N"/>
</dbReference>
<keyword evidence="6 12" id="KW-0347">Helicase</keyword>
<protein>
    <recommendedName>
        <fullName evidence="11 12">Replicative DNA helicase</fullName>
        <ecNumber evidence="11 12">5.6.2.3</ecNumber>
    </recommendedName>
</protein>
<dbReference type="RefSeq" id="WP_389215864.1">
    <property type="nucleotide sequence ID" value="NZ_JBIACJ010000002.1"/>
</dbReference>
<evidence type="ECO:0000256" key="6">
    <source>
        <dbReference type="ARBA" id="ARBA00022806"/>
    </source>
</evidence>
<dbReference type="InterPro" id="IPR036185">
    <property type="entry name" value="DNA_heli_DnaB-like_N_sf"/>
</dbReference>
<dbReference type="InterPro" id="IPR027417">
    <property type="entry name" value="P-loop_NTPase"/>
</dbReference>